<keyword evidence="3" id="KW-0732">Signal</keyword>
<evidence type="ECO:0000256" key="1">
    <source>
        <dbReference type="ARBA" id="ARBA00010333"/>
    </source>
</evidence>
<dbReference type="Gene3D" id="3.40.190.10">
    <property type="entry name" value="Periplasmic binding protein-like II"/>
    <property type="match status" value="2"/>
</dbReference>
<comment type="similarity">
    <text evidence="1">Belongs to the bacterial solute-binding protein 3 family.</text>
</comment>
<dbReference type="Pfam" id="PF00497">
    <property type="entry name" value="SBP_bac_3"/>
    <property type="match status" value="1"/>
</dbReference>
<dbReference type="InterPro" id="IPR051455">
    <property type="entry name" value="Bact_solute-bind_prot3"/>
</dbReference>
<dbReference type="GO" id="GO:0006865">
    <property type="term" value="P:amino acid transport"/>
    <property type="evidence" value="ECO:0007669"/>
    <property type="project" value="TreeGrafter"/>
</dbReference>
<comment type="caution">
    <text evidence="5">The sequence shown here is derived from an EMBL/GenBank/DDBJ whole genome shotgun (WGS) entry which is preliminary data.</text>
</comment>
<evidence type="ECO:0000259" key="4">
    <source>
        <dbReference type="SMART" id="SM00062"/>
    </source>
</evidence>
<evidence type="ECO:0000256" key="3">
    <source>
        <dbReference type="ARBA" id="ARBA00022729"/>
    </source>
</evidence>
<dbReference type="SMART" id="SM00062">
    <property type="entry name" value="PBPb"/>
    <property type="match status" value="1"/>
</dbReference>
<dbReference type="Proteomes" id="UP000242367">
    <property type="component" value="Unassembled WGS sequence"/>
</dbReference>
<name>A0A2P4UPR3_9ACTN</name>
<organism evidence="5 6">
    <name type="scientific">Actinomadura rubteroloni</name>
    <dbReference type="NCBI Taxonomy" id="1926885"/>
    <lineage>
        <taxon>Bacteria</taxon>
        <taxon>Bacillati</taxon>
        <taxon>Actinomycetota</taxon>
        <taxon>Actinomycetes</taxon>
        <taxon>Streptosporangiales</taxon>
        <taxon>Thermomonosporaceae</taxon>
        <taxon>Actinomadura</taxon>
    </lineage>
</organism>
<dbReference type="AlphaFoldDB" id="A0A2P4UPR3"/>
<evidence type="ECO:0000256" key="2">
    <source>
        <dbReference type="ARBA" id="ARBA00022448"/>
    </source>
</evidence>
<reference evidence="5 6" key="1">
    <citation type="journal article" date="2017" name="Chemistry">
        <title>Isolation, Biosynthesis and Chemical Modifications of Rubterolones A-F: Rare Tropolone Alkaloids from Actinomadura sp. 5-2.</title>
        <authorList>
            <person name="Guo H."/>
            <person name="Benndorf R."/>
            <person name="Leichnitz D."/>
            <person name="Klassen J.L."/>
            <person name="Vollmers J."/>
            <person name="Gorls H."/>
            <person name="Steinacker M."/>
            <person name="Weigel C."/>
            <person name="Dahse H.M."/>
            <person name="Kaster A.K."/>
            <person name="de Beer Z.W."/>
            <person name="Poulsen M."/>
            <person name="Beemelmanns C."/>
        </authorList>
    </citation>
    <scope>NUCLEOTIDE SEQUENCE [LARGE SCALE GENOMIC DNA]</scope>
    <source>
        <strain evidence="5 6">5-2</strain>
    </source>
</reference>
<dbReference type="GO" id="GO:0030288">
    <property type="term" value="C:outer membrane-bounded periplasmic space"/>
    <property type="evidence" value="ECO:0007669"/>
    <property type="project" value="TreeGrafter"/>
</dbReference>
<evidence type="ECO:0000313" key="5">
    <source>
        <dbReference type="EMBL" id="POM27038.1"/>
    </source>
</evidence>
<feature type="domain" description="Solute-binding protein family 3/N-terminal" evidence="4">
    <location>
        <begin position="43"/>
        <end position="257"/>
    </location>
</feature>
<accession>A0A2P4UPR3</accession>
<keyword evidence="2" id="KW-0813">Transport</keyword>
<dbReference type="PANTHER" id="PTHR30085">
    <property type="entry name" value="AMINO ACID ABC TRANSPORTER PERMEASE"/>
    <property type="match status" value="1"/>
</dbReference>
<dbReference type="SUPFAM" id="SSF53850">
    <property type="entry name" value="Periplasmic binding protein-like II"/>
    <property type="match status" value="1"/>
</dbReference>
<dbReference type="EMBL" id="MTBP01000001">
    <property type="protein sequence ID" value="POM27038.1"/>
    <property type="molecule type" value="Genomic_DNA"/>
</dbReference>
<proteinExistence type="inferred from homology"/>
<dbReference type="GO" id="GO:0005576">
    <property type="term" value="C:extracellular region"/>
    <property type="evidence" value="ECO:0007669"/>
    <property type="project" value="TreeGrafter"/>
</dbReference>
<protein>
    <submittedName>
        <fullName evidence="5">ABC transporter glutamine-binding protein GlnH</fullName>
    </submittedName>
</protein>
<dbReference type="InterPro" id="IPR001638">
    <property type="entry name" value="Solute-binding_3/MltF_N"/>
</dbReference>
<dbReference type="PANTHER" id="PTHR30085:SF6">
    <property type="entry name" value="ABC TRANSPORTER GLUTAMINE-BINDING PROTEIN GLNH"/>
    <property type="match status" value="1"/>
</dbReference>
<evidence type="ECO:0000313" key="6">
    <source>
        <dbReference type="Proteomes" id="UP000242367"/>
    </source>
</evidence>
<sequence>MTRRRLTAVLAVAVLAVVAATVAFWSGNKEAPSLVDTAKKTKKLTIGVLPDQPGLGQRVGEKTYAGLDVDVATYIAKQLGVPAAGITFVPVTGADRAVALANGKAQLVIAASPVQEEKRGGVALSDPYLTMHDDVMVLSTNKKMRQSRDVVGKKLCVLPGSVIPAGLKAKAMPTKSISECLLALLRGKVVGAFGKDAVLAGYAQQNPGRFKLLGPNGTATSYSIYLPAKDPRVKHKVDSVLQKMVQDGTWKRMVTTRLPMLSTSQAAVHP</sequence>
<keyword evidence="6" id="KW-1185">Reference proteome</keyword>
<gene>
    <name evidence="5" type="primary">glnH_2</name>
    <name evidence="5" type="ORF">BTM25_14460</name>
</gene>